<proteinExistence type="predicted"/>
<dbReference type="AlphaFoldDB" id="A0A6A4TDY6"/>
<evidence type="ECO:0000313" key="2">
    <source>
        <dbReference type="Proteomes" id="UP000438429"/>
    </source>
</evidence>
<gene>
    <name evidence="1" type="ORF">F2P81_007302</name>
</gene>
<name>A0A6A4TDY6_SCOMX</name>
<organism evidence="1 2">
    <name type="scientific">Scophthalmus maximus</name>
    <name type="common">Turbot</name>
    <name type="synonym">Psetta maxima</name>
    <dbReference type="NCBI Taxonomy" id="52904"/>
    <lineage>
        <taxon>Eukaryota</taxon>
        <taxon>Metazoa</taxon>
        <taxon>Chordata</taxon>
        <taxon>Craniata</taxon>
        <taxon>Vertebrata</taxon>
        <taxon>Euteleostomi</taxon>
        <taxon>Actinopterygii</taxon>
        <taxon>Neopterygii</taxon>
        <taxon>Teleostei</taxon>
        <taxon>Neoteleostei</taxon>
        <taxon>Acanthomorphata</taxon>
        <taxon>Carangaria</taxon>
        <taxon>Pleuronectiformes</taxon>
        <taxon>Pleuronectoidei</taxon>
        <taxon>Scophthalmidae</taxon>
        <taxon>Scophthalmus</taxon>
    </lineage>
</organism>
<dbReference type="Proteomes" id="UP000438429">
    <property type="component" value="Unassembled WGS sequence"/>
</dbReference>
<sequence>MVRRRRGQGISSAIPVSQLIAAHSDLPKKKTGGVSVGENEWQQHYSIGITASRHCQFRFRPFDLKHYKNNRLVYSFEEMQSGN</sequence>
<comment type="caution">
    <text evidence="1">The sequence shown here is derived from an EMBL/GenBank/DDBJ whole genome shotgun (WGS) entry which is preliminary data.</text>
</comment>
<accession>A0A6A4TDY6</accession>
<reference evidence="1 2" key="1">
    <citation type="submission" date="2019-06" db="EMBL/GenBank/DDBJ databases">
        <title>Draft genomes of female and male turbot (Scophthalmus maximus).</title>
        <authorList>
            <person name="Xu H."/>
            <person name="Xu X.-W."/>
            <person name="Shao C."/>
            <person name="Chen S."/>
        </authorList>
    </citation>
    <scope>NUCLEOTIDE SEQUENCE [LARGE SCALE GENOMIC DNA]</scope>
    <source>
        <strain evidence="1">Ysfricsl-2016a</strain>
        <tissue evidence="1">Blood</tissue>
    </source>
</reference>
<evidence type="ECO:0000313" key="1">
    <source>
        <dbReference type="EMBL" id="KAF0041404.1"/>
    </source>
</evidence>
<protein>
    <submittedName>
        <fullName evidence="1">Uncharacterized protein</fullName>
    </submittedName>
</protein>
<dbReference type="EMBL" id="VEVO01000006">
    <property type="protein sequence ID" value="KAF0041404.1"/>
    <property type="molecule type" value="Genomic_DNA"/>
</dbReference>